<dbReference type="GeneID" id="81459375"/>
<evidence type="ECO:0000313" key="3">
    <source>
        <dbReference type="EMBL" id="KAJ5384551.1"/>
    </source>
</evidence>
<reference evidence="3" key="2">
    <citation type="journal article" date="2023" name="IMA Fungus">
        <title>Comparative genomic study of the Penicillium genus elucidates a diverse pangenome and 15 lateral gene transfer events.</title>
        <authorList>
            <person name="Petersen C."/>
            <person name="Sorensen T."/>
            <person name="Nielsen M.R."/>
            <person name="Sondergaard T.E."/>
            <person name="Sorensen J.L."/>
            <person name="Fitzpatrick D.A."/>
            <person name="Frisvad J.C."/>
            <person name="Nielsen K.L."/>
        </authorList>
    </citation>
    <scope>NUCLEOTIDE SEQUENCE</scope>
    <source>
        <strain evidence="3">IBT 3081</strain>
    </source>
</reference>
<keyword evidence="4" id="KW-1185">Reference proteome</keyword>
<name>A0A9W9VLH5_9EURO</name>
<reference evidence="3" key="1">
    <citation type="submission" date="2022-12" db="EMBL/GenBank/DDBJ databases">
        <authorList>
            <person name="Petersen C."/>
        </authorList>
    </citation>
    <scope>NUCLEOTIDE SEQUENCE</scope>
    <source>
        <strain evidence="3">IBT 3081</strain>
    </source>
</reference>
<sequence>MASIDEKRPLANQFLDALHADPPNPFCDEIEALLTEDESTERDAKLDAALKSKGFEDLTWAQLQRLLNPPTREDQPGEDPPPAGEKTVFDFKTWSGKYTIISTDYPNYTMWVARDGKIAFGEKPTSQPIYTATATEGKDGKWSVNWDAKELGTFKIQFQVSILEKDTESVANFLGHWNKKDGDKSKEVEFKGKLVPFTPEDDSEATASDIEHWAMGIGGFIILLAGGILIYKKRKAGLLKKEFEKEHQEKIKKEEKLNHDRRVDMVSAKFFETMPKDIIRQFEKDISVKYRDLLNARYANDPTGTLRQTEHGKPPPEAVEFHEEVRDMLHESVDVLVNSSTTDIKNYIDHYNEWEKKDSTYTDALEKAVKENALEKATRGMNPANGEYKGPAALLLKWAGETGQLQHAALEAESNWQKSITTLTDYANQQHEFKKLVDLHQSLYEKVRNNDALHLRQQALDLYKVEHNRVKGLMGDAGMADVIKHMLSEINTYDTRVDARHEYEQKEKEVPDHHVTEKGMRDLMRLRHR</sequence>
<evidence type="ECO:0000256" key="1">
    <source>
        <dbReference type="SAM" id="MobiDB-lite"/>
    </source>
</evidence>
<protein>
    <submittedName>
        <fullName evidence="3">Uncharacterized protein</fullName>
    </submittedName>
</protein>
<feature type="transmembrane region" description="Helical" evidence="2">
    <location>
        <begin position="213"/>
        <end position="231"/>
    </location>
</feature>
<keyword evidence="2" id="KW-1133">Transmembrane helix</keyword>
<organism evidence="3 4">
    <name type="scientific">Penicillium concentricum</name>
    <dbReference type="NCBI Taxonomy" id="293559"/>
    <lineage>
        <taxon>Eukaryota</taxon>
        <taxon>Fungi</taxon>
        <taxon>Dikarya</taxon>
        <taxon>Ascomycota</taxon>
        <taxon>Pezizomycotina</taxon>
        <taxon>Eurotiomycetes</taxon>
        <taxon>Eurotiomycetidae</taxon>
        <taxon>Eurotiales</taxon>
        <taxon>Aspergillaceae</taxon>
        <taxon>Penicillium</taxon>
    </lineage>
</organism>
<dbReference type="AlphaFoldDB" id="A0A9W9VLH5"/>
<dbReference type="EMBL" id="JAPZBT010000001">
    <property type="protein sequence ID" value="KAJ5384551.1"/>
    <property type="molecule type" value="Genomic_DNA"/>
</dbReference>
<dbReference type="Proteomes" id="UP001147752">
    <property type="component" value="Unassembled WGS sequence"/>
</dbReference>
<gene>
    <name evidence="3" type="ORF">N7517_002462</name>
</gene>
<accession>A0A9W9VLH5</accession>
<evidence type="ECO:0000313" key="4">
    <source>
        <dbReference type="Proteomes" id="UP001147752"/>
    </source>
</evidence>
<dbReference type="RefSeq" id="XP_056584327.1">
    <property type="nucleotide sequence ID" value="XM_056720192.1"/>
</dbReference>
<keyword evidence="2" id="KW-0472">Membrane</keyword>
<feature type="region of interest" description="Disordered" evidence="1">
    <location>
        <begin position="68"/>
        <end position="87"/>
    </location>
</feature>
<proteinExistence type="predicted"/>
<evidence type="ECO:0000256" key="2">
    <source>
        <dbReference type="SAM" id="Phobius"/>
    </source>
</evidence>
<keyword evidence="2" id="KW-0812">Transmembrane</keyword>
<comment type="caution">
    <text evidence="3">The sequence shown here is derived from an EMBL/GenBank/DDBJ whole genome shotgun (WGS) entry which is preliminary data.</text>
</comment>